<accession>A0A1J7C6Q7</accession>
<keyword evidence="5" id="KW-1185">Reference proteome</keyword>
<dbReference type="GO" id="GO:0004497">
    <property type="term" value="F:monooxygenase activity"/>
    <property type="evidence" value="ECO:0007669"/>
    <property type="project" value="UniProtKB-KW"/>
</dbReference>
<dbReference type="PANTHER" id="PTHR13789:SF309">
    <property type="entry name" value="PUTATIVE (AFU_ORTHOLOGUE AFUA_6G14510)-RELATED"/>
    <property type="match status" value="1"/>
</dbReference>
<dbReference type="PRINTS" id="PR00420">
    <property type="entry name" value="RNGMNOXGNASE"/>
</dbReference>
<dbReference type="PANTHER" id="PTHR13789">
    <property type="entry name" value="MONOOXYGENASE"/>
    <property type="match status" value="1"/>
</dbReference>
<proteinExistence type="predicted"/>
<dbReference type="RefSeq" id="WP_071658687.1">
    <property type="nucleotide sequence ID" value="NZ_MLCF01000162.1"/>
</dbReference>
<dbReference type="EMBL" id="MLCF01000162">
    <property type="protein sequence ID" value="OIV35330.1"/>
    <property type="molecule type" value="Genomic_DNA"/>
</dbReference>
<feature type="domain" description="FAD-binding" evidence="3">
    <location>
        <begin position="4"/>
        <end position="347"/>
    </location>
</feature>
<dbReference type="InterPro" id="IPR002938">
    <property type="entry name" value="FAD-bd"/>
</dbReference>
<dbReference type="AlphaFoldDB" id="A0A1J7C6Q7"/>
<evidence type="ECO:0000256" key="1">
    <source>
        <dbReference type="ARBA" id="ARBA00023002"/>
    </source>
</evidence>
<dbReference type="InterPro" id="IPR036188">
    <property type="entry name" value="FAD/NAD-bd_sf"/>
</dbReference>
<dbReference type="Proteomes" id="UP000243342">
    <property type="component" value="Unassembled WGS sequence"/>
</dbReference>
<organism evidence="4 5">
    <name type="scientific">Mangrovactinospora gilvigrisea</name>
    <dbReference type="NCBI Taxonomy" id="1428644"/>
    <lineage>
        <taxon>Bacteria</taxon>
        <taxon>Bacillati</taxon>
        <taxon>Actinomycetota</taxon>
        <taxon>Actinomycetes</taxon>
        <taxon>Kitasatosporales</taxon>
        <taxon>Streptomycetaceae</taxon>
        <taxon>Mangrovactinospora</taxon>
    </lineage>
</organism>
<evidence type="ECO:0000259" key="3">
    <source>
        <dbReference type="Pfam" id="PF01494"/>
    </source>
</evidence>
<protein>
    <recommendedName>
        <fullName evidence="3">FAD-binding domain-containing protein</fullName>
    </recommendedName>
</protein>
<dbReference type="Gene3D" id="3.50.50.60">
    <property type="entry name" value="FAD/NAD(P)-binding domain"/>
    <property type="match status" value="1"/>
</dbReference>
<dbReference type="GO" id="GO:0071949">
    <property type="term" value="F:FAD binding"/>
    <property type="evidence" value="ECO:0007669"/>
    <property type="project" value="InterPro"/>
</dbReference>
<dbReference type="Pfam" id="PF01494">
    <property type="entry name" value="FAD_binding_3"/>
    <property type="match status" value="1"/>
</dbReference>
<dbReference type="STRING" id="1428644.BIV57_22025"/>
<dbReference type="OrthoDB" id="4568714at2"/>
<keyword evidence="2" id="KW-0503">Monooxygenase</keyword>
<keyword evidence="1" id="KW-0560">Oxidoreductase</keyword>
<comment type="caution">
    <text evidence="4">The sequence shown here is derived from an EMBL/GenBank/DDBJ whole genome shotgun (WGS) entry which is preliminary data.</text>
</comment>
<dbReference type="SUPFAM" id="SSF51905">
    <property type="entry name" value="FAD/NAD(P)-binding domain"/>
    <property type="match status" value="1"/>
</dbReference>
<evidence type="ECO:0000256" key="2">
    <source>
        <dbReference type="ARBA" id="ARBA00023033"/>
    </source>
</evidence>
<gene>
    <name evidence="4" type="ORF">BIV57_22025</name>
</gene>
<dbReference type="InterPro" id="IPR050493">
    <property type="entry name" value="FAD-dep_Monooxygenase_BioMet"/>
</dbReference>
<sequence>MRNALIVGGGIGGLTAAAALAQSGWRVAVAERAPSLEPVGAAIGIAPNALRALDVLGLGDAVRDLAALRDVPEAGMRRPDGAWLARTDGAAMLKRFGDPVAVLPRADLVRILTDALDAAGVTVRTGTAVTALADPGGPDAPAAVTTEDGARLDAELLVAADGVHSRLRAALWPDHPGPAPVGTVAWRALLPAPAAGTSYGETWGPRRLFGIVPLADGRVYVYATADAAEEHLGPAKLFAGWHAPVPELAEALETGLDESSGRTLRNEILEAGTPLPALHRGRTAVLGDAAHAMRPNMGQGGCMAIEDALVLAHEVGGDTAADPEAVPAALAGYTAARLPRTTRVVRSSRRAAALSAHPLGGLLAAAGARLAPSAAYRQMDAVLKWQPPQAG</sequence>
<reference evidence="4 5" key="1">
    <citation type="submission" date="2016-10" db="EMBL/GenBank/DDBJ databases">
        <title>Genome sequence of Streptomyces gilvigriseus MUSC 26.</title>
        <authorList>
            <person name="Lee L.-H."/>
            <person name="Ser H.-L."/>
        </authorList>
    </citation>
    <scope>NUCLEOTIDE SEQUENCE [LARGE SCALE GENOMIC DNA]</scope>
    <source>
        <strain evidence="4 5">MUSC 26</strain>
    </source>
</reference>
<evidence type="ECO:0000313" key="5">
    <source>
        <dbReference type="Proteomes" id="UP000243342"/>
    </source>
</evidence>
<name>A0A1J7C6Q7_9ACTN</name>
<evidence type="ECO:0000313" key="4">
    <source>
        <dbReference type="EMBL" id="OIV35330.1"/>
    </source>
</evidence>